<evidence type="ECO:0000313" key="3">
    <source>
        <dbReference type="EMBL" id="PAE00569.1"/>
    </source>
</evidence>
<keyword evidence="2" id="KW-0812">Transmembrane</keyword>
<organism evidence="3 4">
    <name type="scientific">Terribacillus saccharophilus</name>
    <dbReference type="NCBI Taxonomy" id="361277"/>
    <lineage>
        <taxon>Bacteria</taxon>
        <taxon>Bacillati</taxon>
        <taxon>Bacillota</taxon>
        <taxon>Bacilli</taxon>
        <taxon>Bacillales</taxon>
        <taxon>Bacillaceae</taxon>
        <taxon>Terribacillus</taxon>
    </lineage>
</organism>
<evidence type="ECO:0000256" key="1">
    <source>
        <dbReference type="SAM" id="Coils"/>
    </source>
</evidence>
<name>A0ABX4H0C8_9BACI</name>
<comment type="caution">
    <text evidence="3">The sequence shown here is derived from an EMBL/GenBank/DDBJ whole genome shotgun (WGS) entry which is preliminary data.</text>
</comment>
<keyword evidence="2" id="KW-0472">Membrane</keyword>
<feature type="transmembrane region" description="Helical" evidence="2">
    <location>
        <begin position="6"/>
        <end position="25"/>
    </location>
</feature>
<dbReference type="EMBL" id="NPBJ01000013">
    <property type="protein sequence ID" value="PAE00569.1"/>
    <property type="molecule type" value="Genomic_DNA"/>
</dbReference>
<proteinExistence type="predicted"/>
<gene>
    <name evidence="3" type="ORF">CHH48_07315</name>
</gene>
<evidence type="ECO:0000313" key="4">
    <source>
        <dbReference type="Proteomes" id="UP000216852"/>
    </source>
</evidence>
<sequence>MSIVTLITSWIASALIGGGLVLFSLRKIIQGKVKSHFDKKLVEVKHDLQLVVKNVEHDYQRRIHDFTLFSSKKHEVYMNVYKMVCNLEAKLQLSTEYMNKFYNLVRFSDNFVDIREYLIKEDVPELRVRELEDIYKKDKILGIKEFEKMMDFHELLKSDEIRVETYEEVVVSELYIKEEVSKKVHEMIEISRKLIYYFNKEKELINGFGSGDLIDKYRKENKQRKKDLTQKREEIKKLMENELNVN</sequence>
<protein>
    <submittedName>
        <fullName evidence="3">Uncharacterized protein</fullName>
    </submittedName>
</protein>
<dbReference type="Proteomes" id="UP000216852">
    <property type="component" value="Unassembled WGS sequence"/>
</dbReference>
<keyword evidence="4" id="KW-1185">Reference proteome</keyword>
<dbReference type="RefSeq" id="WP_095218482.1">
    <property type="nucleotide sequence ID" value="NZ_NPBJ01000013.1"/>
</dbReference>
<feature type="coiled-coil region" evidence="1">
    <location>
        <begin position="214"/>
        <end position="245"/>
    </location>
</feature>
<keyword evidence="1" id="KW-0175">Coiled coil</keyword>
<accession>A0ABX4H0C8</accession>
<reference evidence="3 4" key="1">
    <citation type="submission" date="2017-07" db="EMBL/GenBank/DDBJ databases">
        <title>Isolation and whole genome analysis of endospore-forming bacteria from heroin.</title>
        <authorList>
            <person name="Kalinowski J."/>
            <person name="Ahrens B."/>
            <person name="Al-Dilaimi A."/>
            <person name="Winkler A."/>
            <person name="Wibberg D."/>
            <person name="Schleenbecker U."/>
            <person name="Ruckert C."/>
            <person name="Wolfel R."/>
            <person name="Grass G."/>
        </authorList>
    </citation>
    <scope>NUCLEOTIDE SEQUENCE [LARGE SCALE GENOMIC DNA]</scope>
    <source>
        <strain evidence="3 4">7517-1</strain>
    </source>
</reference>
<keyword evidence="2" id="KW-1133">Transmembrane helix</keyword>
<evidence type="ECO:0000256" key="2">
    <source>
        <dbReference type="SAM" id="Phobius"/>
    </source>
</evidence>